<evidence type="ECO:0000313" key="2">
    <source>
        <dbReference type="EMBL" id="PRY35628.1"/>
    </source>
</evidence>
<dbReference type="EMBL" id="PVTF01000013">
    <property type="protein sequence ID" value="PRY35628.1"/>
    <property type="molecule type" value="Genomic_DNA"/>
</dbReference>
<organism evidence="2 3">
    <name type="scientific">Umezawaea tangerina</name>
    <dbReference type="NCBI Taxonomy" id="84725"/>
    <lineage>
        <taxon>Bacteria</taxon>
        <taxon>Bacillati</taxon>
        <taxon>Actinomycetota</taxon>
        <taxon>Actinomycetes</taxon>
        <taxon>Pseudonocardiales</taxon>
        <taxon>Pseudonocardiaceae</taxon>
        <taxon>Umezawaea</taxon>
    </lineage>
</organism>
<gene>
    <name evidence="2" type="ORF">CLV43_11355</name>
</gene>
<protein>
    <recommendedName>
        <fullName evidence="4">Peptidase M50B-like protein</fullName>
    </recommendedName>
</protein>
<feature type="transmembrane region" description="Helical" evidence="1">
    <location>
        <begin position="75"/>
        <end position="95"/>
    </location>
</feature>
<feature type="transmembrane region" description="Helical" evidence="1">
    <location>
        <begin position="107"/>
        <end position="124"/>
    </location>
</feature>
<sequence length="175" mass="18927">MPPTTHPPKTPFHTTRTIALTLLTLFLALNIHELGHTAAAWLAGDHHASYELHCAPAGFGCNHFSPTGMSTAAKLAVTCGGVLVTQVITWSLYFLRKRTGKSWLTPLTAVFAVDPLLQFTQAALTPLPEHDLTKVDFTAAATLLGWSQPFSLAVFVVCGLAYAAVWVRLGYRARS</sequence>
<keyword evidence="1" id="KW-1133">Transmembrane helix</keyword>
<comment type="caution">
    <text evidence="2">The sequence shown here is derived from an EMBL/GenBank/DDBJ whole genome shotgun (WGS) entry which is preliminary data.</text>
</comment>
<dbReference type="Proteomes" id="UP000239494">
    <property type="component" value="Unassembled WGS sequence"/>
</dbReference>
<evidence type="ECO:0008006" key="4">
    <source>
        <dbReference type="Google" id="ProtNLM"/>
    </source>
</evidence>
<keyword evidence="1" id="KW-0472">Membrane</keyword>
<dbReference type="AlphaFoldDB" id="A0A2T0SQE2"/>
<keyword evidence="3" id="KW-1185">Reference proteome</keyword>
<dbReference type="RefSeq" id="WP_106193150.1">
    <property type="nucleotide sequence ID" value="NZ_PVTF01000013.1"/>
</dbReference>
<reference evidence="2 3" key="1">
    <citation type="submission" date="2018-03" db="EMBL/GenBank/DDBJ databases">
        <title>Genomic Encyclopedia of Archaeal and Bacterial Type Strains, Phase II (KMG-II): from individual species to whole genera.</title>
        <authorList>
            <person name="Goeker M."/>
        </authorList>
    </citation>
    <scope>NUCLEOTIDE SEQUENCE [LARGE SCALE GENOMIC DNA]</scope>
    <source>
        <strain evidence="2 3">DSM 44720</strain>
    </source>
</reference>
<evidence type="ECO:0000256" key="1">
    <source>
        <dbReference type="SAM" id="Phobius"/>
    </source>
</evidence>
<keyword evidence="1" id="KW-0812">Transmembrane</keyword>
<feature type="transmembrane region" description="Helical" evidence="1">
    <location>
        <begin position="150"/>
        <end position="171"/>
    </location>
</feature>
<proteinExistence type="predicted"/>
<accession>A0A2T0SQE2</accession>
<name>A0A2T0SQE2_9PSEU</name>
<evidence type="ECO:0000313" key="3">
    <source>
        <dbReference type="Proteomes" id="UP000239494"/>
    </source>
</evidence>